<comment type="caution">
    <text evidence="3">The sequence shown here is derived from an EMBL/GenBank/DDBJ whole genome shotgun (WGS) entry which is preliminary data.</text>
</comment>
<accession>A0AAD5W4T7</accession>
<protein>
    <recommendedName>
        <fullName evidence="2">Nephrocystin 3-like N-terminal domain-containing protein</fullName>
    </recommendedName>
</protein>
<dbReference type="EMBL" id="JANIEX010000091">
    <property type="protein sequence ID" value="KAJ3573790.1"/>
    <property type="molecule type" value="Genomic_DNA"/>
</dbReference>
<gene>
    <name evidence="3" type="ORF">NP233_g2214</name>
</gene>
<sequence length="217" mass="24402">MLETTVDTFAGGNTGAAADSSARWPSPSCHPGTRISVCNMLTDRLENFTRQSHFILLYGSAGCGTAFFFSRPNKRDNPVTVIPALAYQLATHYPEHKTVIASRLADDPQLLSKAIPVQLRKLIIEPFEYLQQHHNEKVRQPFLVLLDGRDQCKGEAAQREWIRSIAKFMRVKNGLPLLWLICGRPEAHLQHTFARITKSQRIELAIEEECRSGTCAC</sequence>
<keyword evidence="4" id="KW-1185">Reference proteome</keyword>
<reference evidence="3" key="1">
    <citation type="submission" date="2022-07" db="EMBL/GenBank/DDBJ databases">
        <title>Genome Sequence of Leucocoprinus birnbaumii.</title>
        <authorList>
            <person name="Buettner E."/>
        </authorList>
    </citation>
    <scope>NUCLEOTIDE SEQUENCE</scope>
    <source>
        <strain evidence="3">VT141</strain>
    </source>
</reference>
<dbReference type="Pfam" id="PF24883">
    <property type="entry name" value="NPHP3_N"/>
    <property type="match status" value="1"/>
</dbReference>
<evidence type="ECO:0000256" key="1">
    <source>
        <dbReference type="ARBA" id="ARBA00022737"/>
    </source>
</evidence>
<dbReference type="AlphaFoldDB" id="A0AAD5W4T7"/>
<evidence type="ECO:0000313" key="4">
    <source>
        <dbReference type="Proteomes" id="UP001213000"/>
    </source>
</evidence>
<evidence type="ECO:0000259" key="2">
    <source>
        <dbReference type="Pfam" id="PF24883"/>
    </source>
</evidence>
<dbReference type="InterPro" id="IPR056884">
    <property type="entry name" value="NPHP3-like_N"/>
</dbReference>
<name>A0AAD5W4T7_9AGAR</name>
<dbReference type="Proteomes" id="UP001213000">
    <property type="component" value="Unassembled WGS sequence"/>
</dbReference>
<keyword evidence="1" id="KW-0677">Repeat</keyword>
<organism evidence="3 4">
    <name type="scientific">Leucocoprinus birnbaumii</name>
    <dbReference type="NCBI Taxonomy" id="56174"/>
    <lineage>
        <taxon>Eukaryota</taxon>
        <taxon>Fungi</taxon>
        <taxon>Dikarya</taxon>
        <taxon>Basidiomycota</taxon>
        <taxon>Agaricomycotina</taxon>
        <taxon>Agaricomycetes</taxon>
        <taxon>Agaricomycetidae</taxon>
        <taxon>Agaricales</taxon>
        <taxon>Agaricineae</taxon>
        <taxon>Agaricaceae</taxon>
        <taxon>Leucocoprinus</taxon>
    </lineage>
</organism>
<feature type="domain" description="Nephrocystin 3-like N-terminal" evidence="2">
    <location>
        <begin position="61"/>
        <end position="183"/>
    </location>
</feature>
<evidence type="ECO:0000313" key="3">
    <source>
        <dbReference type="EMBL" id="KAJ3573790.1"/>
    </source>
</evidence>
<proteinExistence type="predicted"/>